<accession>A0A7D3XPP5</accession>
<dbReference type="EMBL" id="CP048104">
    <property type="protein sequence ID" value="QKG83682.1"/>
    <property type="molecule type" value="Genomic_DNA"/>
</dbReference>
<keyword evidence="1" id="KW-0472">Membrane</keyword>
<keyword evidence="1" id="KW-1133">Transmembrane helix</keyword>
<evidence type="ECO:0000313" key="3">
    <source>
        <dbReference type="Proteomes" id="UP000503088"/>
    </source>
</evidence>
<keyword evidence="3" id="KW-1185">Reference proteome</keyword>
<evidence type="ECO:0000313" key="2">
    <source>
        <dbReference type="EMBL" id="QKG83682.1"/>
    </source>
</evidence>
<reference evidence="2 3" key="1">
    <citation type="submission" date="2020-01" db="EMBL/GenBank/DDBJ databases">
        <authorList>
            <person name="Gulvik C.A."/>
            <person name="Batra D.G."/>
        </authorList>
    </citation>
    <scope>NUCLEOTIDE SEQUENCE [LARGE SCALE GENOMIC DNA]</scope>
    <source>
        <strain evidence="2 3">W9323</strain>
    </source>
</reference>
<protein>
    <submittedName>
        <fullName evidence="2">Uncharacterized protein</fullName>
    </submittedName>
</protein>
<sequence length="47" mass="4939">MTETLSWLLVKIACGIAVVSGMVLLFFATSQVAEASSYADSVVKVAM</sequence>
<dbReference type="KEGG" id="kpul:GXN76_03790"/>
<gene>
    <name evidence="2" type="ORF">GXN76_03790</name>
</gene>
<proteinExistence type="predicted"/>
<feature type="transmembrane region" description="Helical" evidence="1">
    <location>
        <begin position="6"/>
        <end position="28"/>
    </location>
</feature>
<evidence type="ECO:0000256" key="1">
    <source>
        <dbReference type="SAM" id="Phobius"/>
    </source>
</evidence>
<dbReference type="AlphaFoldDB" id="A0A7D3XPP5"/>
<organism evidence="2 3">
    <name type="scientific">Kroppenstedtia pulmonis</name>
    <dbReference type="NCBI Taxonomy" id="1380685"/>
    <lineage>
        <taxon>Bacteria</taxon>
        <taxon>Bacillati</taxon>
        <taxon>Bacillota</taxon>
        <taxon>Bacilli</taxon>
        <taxon>Bacillales</taxon>
        <taxon>Thermoactinomycetaceae</taxon>
        <taxon>Kroppenstedtia</taxon>
    </lineage>
</organism>
<name>A0A7D3XPP5_9BACL</name>
<dbReference type="Proteomes" id="UP000503088">
    <property type="component" value="Chromosome"/>
</dbReference>
<dbReference type="RefSeq" id="WP_173220651.1">
    <property type="nucleotide sequence ID" value="NZ_CP048104.1"/>
</dbReference>
<keyword evidence="1" id="KW-0812">Transmembrane</keyword>